<keyword evidence="2" id="KW-1185">Reference proteome</keyword>
<evidence type="ECO:0000313" key="2">
    <source>
        <dbReference type="Proteomes" id="UP000290932"/>
    </source>
</evidence>
<comment type="caution">
    <text evidence="1">The sequence shown here is derived from an EMBL/GenBank/DDBJ whole genome shotgun (WGS) entry which is preliminary data.</text>
</comment>
<protein>
    <submittedName>
        <fullName evidence="1">Uncharacterized protein</fullName>
    </submittedName>
</protein>
<dbReference type="Proteomes" id="UP000290932">
    <property type="component" value="Unassembled WGS sequence"/>
</dbReference>
<organism evidence="1 2">
    <name type="scientific">Methanoculleus taiwanensis</name>
    <dbReference type="NCBI Taxonomy" id="1550565"/>
    <lineage>
        <taxon>Archaea</taxon>
        <taxon>Methanobacteriati</taxon>
        <taxon>Methanobacteriota</taxon>
        <taxon>Stenosarchaea group</taxon>
        <taxon>Methanomicrobia</taxon>
        <taxon>Methanomicrobiales</taxon>
        <taxon>Methanomicrobiaceae</taxon>
        <taxon>Methanoculleus</taxon>
    </lineage>
</organism>
<sequence length="148" mass="16092">MRPGISFAKDWQLIKLARSIRRHTVSGPILKRLLDRASEDLGRDIRTLAYELGTEDGSALRGHAHDRMEPATLMEGILLMWGVSSDLEETEEATRLVVDTANTAALAAAFADERIAIPYLTGYVAAIAPDAIFTESAGILVINFPAAE</sequence>
<evidence type="ECO:0000313" key="1">
    <source>
        <dbReference type="EMBL" id="RXE55396.1"/>
    </source>
</evidence>
<accession>A0A498H0L1</accession>
<proteinExistence type="predicted"/>
<reference evidence="1 2" key="1">
    <citation type="journal article" date="2015" name="Int. J. Syst. Evol. Microbiol.">
        <title>Methanoculleus taiwanensis sp. nov., a methanogen isolated from deep marine sediment at the deformation front area near Taiwan.</title>
        <authorList>
            <person name="Weng C.Y."/>
            <person name="Chen S.C."/>
            <person name="Lai M.C."/>
            <person name="Wu S.Y."/>
            <person name="Lin S."/>
            <person name="Yang T.F."/>
            <person name="Chen P.C."/>
        </authorList>
    </citation>
    <scope>NUCLEOTIDE SEQUENCE [LARGE SCALE GENOMIC DNA]</scope>
    <source>
        <strain evidence="1 2">CYW4</strain>
    </source>
</reference>
<name>A0A498H0L1_9EURY</name>
<dbReference type="AlphaFoldDB" id="A0A498H0L1"/>
<gene>
    <name evidence="1" type="ORF">ABH15_11655</name>
</gene>
<dbReference type="EMBL" id="LHQS01000003">
    <property type="protein sequence ID" value="RXE55396.1"/>
    <property type="molecule type" value="Genomic_DNA"/>
</dbReference>
<dbReference type="RefSeq" id="WP_128694575.1">
    <property type="nucleotide sequence ID" value="NZ_LHQS01000003.1"/>
</dbReference>
<dbReference type="OrthoDB" id="106367at2157"/>